<evidence type="ECO:0000313" key="2">
    <source>
        <dbReference type="Proteomes" id="UP001060215"/>
    </source>
</evidence>
<dbReference type="Proteomes" id="UP001060215">
    <property type="component" value="Chromosome 11"/>
</dbReference>
<proteinExistence type="predicted"/>
<keyword evidence="1" id="KW-0418">Kinase</keyword>
<evidence type="ECO:0000313" key="1">
    <source>
        <dbReference type="EMBL" id="KAI7984518.1"/>
    </source>
</evidence>
<dbReference type="EMBL" id="CM045768">
    <property type="protein sequence ID" value="KAI7984518.1"/>
    <property type="molecule type" value="Genomic_DNA"/>
</dbReference>
<keyword evidence="1" id="KW-0808">Transferase</keyword>
<keyword evidence="2" id="KW-1185">Reference proteome</keyword>
<comment type="caution">
    <text evidence="1">The sequence shown here is derived from an EMBL/GenBank/DDBJ whole genome shotgun (WGS) entry which is preliminary data.</text>
</comment>
<sequence length="131" mass="14733">MQEEKTKKKIGLSSEAMEDIAQRLSKLENLYFPRALQPSSSSPSQCKSLLRDLLLEDRVLFLEDYVLGTTTLISLSTRMYRERGGGGSRSEMGPVDRKRINDALDKHLERSSPSTSSGLLSTMRLWHPSTS</sequence>
<gene>
    <name evidence="1" type="ORF">LOK49_LG15G00016</name>
</gene>
<name>A0ACC0F8R3_9ERIC</name>
<reference evidence="1 2" key="1">
    <citation type="journal article" date="2022" name="Plant J.">
        <title>Chromosome-level genome of Camellia lanceoleosa provides a valuable resource for understanding genome evolution and self-incompatibility.</title>
        <authorList>
            <person name="Gong W."/>
            <person name="Xiao S."/>
            <person name="Wang L."/>
            <person name="Liao Z."/>
            <person name="Chang Y."/>
            <person name="Mo W."/>
            <person name="Hu G."/>
            <person name="Li W."/>
            <person name="Zhao G."/>
            <person name="Zhu H."/>
            <person name="Hu X."/>
            <person name="Ji K."/>
            <person name="Xiang X."/>
            <person name="Song Q."/>
            <person name="Yuan D."/>
            <person name="Jin S."/>
            <person name="Zhang L."/>
        </authorList>
    </citation>
    <scope>NUCLEOTIDE SEQUENCE [LARGE SCALE GENOMIC DNA]</scope>
    <source>
        <strain evidence="1">SQ_2022a</strain>
    </source>
</reference>
<protein>
    <submittedName>
        <fullName evidence="1">Casein kinase II subunit beta-4</fullName>
    </submittedName>
</protein>
<organism evidence="1 2">
    <name type="scientific">Camellia lanceoleosa</name>
    <dbReference type="NCBI Taxonomy" id="1840588"/>
    <lineage>
        <taxon>Eukaryota</taxon>
        <taxon>Viridiplantae</taxon>
        <taxon>Streptophyta</taxon>
        <taxon>Embryophyta</taxon>
        <taxon>Tracheophyta</taxon>
        <taxon>Spermatophyta</taxon>
        <taxon>Magnoliopsida</taxon>
        <taxon>eudicotyledons</taxon>
        <taxon>Gunneridae</taxon>
        <taxon>Pentapetalae</taxon>
        <taxon>asterids</taxon>
        <taxon>Ericales</taxon>
        <taxon>Theaceae</taxon>
        <taxon>Camellia</taxon>
    </lineage>
</organism>
<accession>A0ACC0F8R3</accession>